<keyword evidence="7" id="KW-0472">Membrane</keyword>
<dbReference type="PANTHER" id="PTHR10778:SF10">
    <property type="entry name" value="SOLUTE CARRIER FAMILY 35 MEMBER B1"/>
    <property type="match status" value="1"/>
</dbReference>
<comment type="subcellular location">
    <subcellularLocation>
        <location evidence="1">Endoplasmic reticulum membrane</location>
        <topology evidence="1">Multi-pass membrane protein</topology>
    </subcellularLocation>
</comment>
<proteinExistence type="inferred from homology"/>
<sequence>MEKMIDLHLFYLLIIRKTHRDATPSKMYAFSSFTYLFAMLSSNYALEFVSYPMQVLGKSAKPVPVMLLGVLIARKRYPLKKYLYVLLIVFGMKNELI</sequence>
<dbReference type="SUPFAM" id="SSF103481">
    <property type="entry name" value="Multidrug resistance efflux transporter EmrE"/>
    <property type="match status" value="1"/>
</dbReference>
<evidence type="ECO:0000313" key="8">
    <source>
        <dbReference type="EMBL" id="CAF0968723.1"/>
    </source>
</evidence>
<dbReference type="AlphaFoldDB" id="A0A814EBP5"/>
<evidence type="ECO:0000256" key="2">
    <source>
        <dbReference type="ARBA" id="ARBA00010694"/>
    </source>
</evidence>
<keyword evidence="5" id="KW-0256">Endoplasmic reticulum</keyword>
<evidence type="ECO:0000256" key="5">
    <source>
        <dbReference type="ARBA" id="ARBA00022824"/>
    </source>
</evidence>
<dbReference type="GO" id="GO:0005459">
    <property type="term" value="F:UDP-galactose transmembrane transporter activity"/>
    <property type="evidence" value="ECO:0007669"/>
    <property type="project" value="TreeGrafter"/>
</dbReference>
<comment type="caution">
    <text evidence="8">The sequence shown here is derived from an EMBL/GenBank/DDBJ whole genome shotgun (WGS) entry which is preliminary data.</text>
</comment>
<reference evidence="8" key="1">
    <citation type="submission" date="2021-02" db="EMBL/GenBank/DDBJ databases">
        <authorList>
            <person name="Nowell W R."/>
        </authorList>
    </citation>
    <scope>NUCLEOTIDE SEQUENCE</scope>
</reference>
<dbReference type="PANTHER" id="PTHR10778">
    <property type="entry name" value="SOLUTE CARRIER FAMILY 35 MEMBER B"/>
    <property type="match status" value="1"/>
</dbReference>
<dbReference type="Proteomes" id="UP000663845">
    <property type="component" value="Unassembled WGS sequence"/>
</dbReference>
<protein>
    <submittedName>
        <fullName evidence="8">Uncharacterized protein</fullName>
    </submittedName>
</protein>
<dbReference type="GO" id="GO:0005789">
    <property type="term" value="C:endoplasmic reticulum membrane"/>
    <property type="evidence" value="ECO:0007669"/>
    <property type="project" value="UniProtKB-SubCell"/>
</dbReference>
<dbReference type="InterPro" id="IPR013657">
    <property type="entry name" value="SCL35B1-4/HUT1"/>
</dbReference>
<accession>A0A814EBP5</accession>
<keyword evidence="3" id="KW-0813">Transport</keyword>
<evidence type="ECO:0000256" key="1">
    <source>
        <dbReference type="ARBA" id="ARBA00004477"/>
    </source>
</evidence>
<keyword evidence="6" id="KW-1133">Transmembrane helix</keyword>
<name>A0A814EBP5_9BILA</name>
<dbReference type="GO" id="GO:0005460">
    <property type="term" value="F:UDP-glucose transmembrane transporter activity"/>
    <property type="evidence" value="ECO:0007669"/>
    <property type="project" value="TreeGrafter"/>
</dbReference>
<dbReference type="Pfam" id="PF08449">
    <property type="entry name" value="UAA"/>
    <property type="match status" value="1"/>
</dbReference>
<evidence type="ECO:0000256" key="3">
    <source>
        <dbReference type="ARBA" id="ARBA00022448"/>
    </source>
</evidence>
<evidence type="ECO:0000256" key="6">
    <source>
        <dbReference type="ARBA" id="ARBA00022989"/>
    </source>
</evidence>
<dbReference type="InterPro" id="IPR037185">
    <property type="entry name" value="EmrE-like"/>
</dbReference>
<comment type="similarity">
    <text evidence="2">Belongs to the nucleotide-sugar transporter family. SLC35B subfamily.</text>
</comment>
<keyword evidence="4" id="KW-0812">Transmembrane</keyword>
<evidence type="ECO:0000256" key="4">
    <source>
        <dbReference type="ARBA" id="ARBA00022692"/>
    </source>
</evidence>
<gene>
    <name evidence="8" type="ORF">JYZ213_LOCUS14270</name>
</gene>
<evidence type="ECO:0000256" key="7">
    <source>
        <dbReference type="ARBA" id="ARBA00023136"/>
    </source>
</evidence>
<evidence type="ECO:0000313" key="9">
    <source>
        <dbReference type="Proteomes" id="UP000663845"/>
    </source>
</evidence>
<dbReference type="EMBL" id="CAJNOG010000118">
    <property type="protein sequence ID" value="CAF0968723.1"/>
    <property type="molecule type" value="Genomic_DNA"/>
</dbReference>
<organism evidence="8 9">
    <name type="scientific">Adineta steineri</name>
    <dbReference type="NCBI Taxonomy" id="433720"/>
    <lineage>
        <taxon>Eukaryota</taxon>
        <taxon>Metazoa</taxon>
        <taxon>Spiralia</taxon>
        <taxon>Gnathifera</taxon>
        <taxon>Rotifera</taxon>
        <taxon>Eurotatoria</taxon>
        <taxon>Bdelloidea</taxon>
        <taxon>Adinetida</taxon>
        <taxon>Adinetidae</taxon>
        <taxon>Adineta</taxon>
    </lineage>
</organism>
<dbReference type="GO" id="GO:0000139">
    <property type="term" value="C:Golgi membrane"/>
    <property type="evidence" value="ECO:0007669"/>
    <property type="project" value="TreeGrafter"/>
</dbReference>